<proteinExistence type="inferred from homology"/>
<keyword evidence="6" id="KW-0597">Phosphoprotein</keyword>
<dbReference type="PANTHER" id="PTHR31633:SF1">
    <property type="entry name" value="H_ACA RIBONUCLEOPROTEIN COMPLEX NON-CORE SUBUNIT NAF1"/>
    <property type="match status" value="1"/>
</dbReference>
<evidence type="ECO:0000256" key="4">
    <source>
        <dbReference type="ARBA" id="ARBA00022517"/>
    </source>
</evidence>
<evidence type="ECO:0000256" key="5">
    <source>
        <dbReference type="ARBA" id="ARBA00022552"/>
    </source>
</evidence>
<feature type="compositionally biased region" description="Low complexity" evidence="10">
    <location>
        <begin position="19"/>
        <end position="33"/>
    </location>
</feature>
<evidence type="ECO:0000256" key="8">
    <source>
        <dbReference type="ARBA" id="ARBA00023242"/>
    </source>
</evidence>
<dbReference type="AlphaFoldDB" id="A0AA38XM13"/>
<feature type="region of interest" description="Disordered" evidence="10">
    <location>
        <begin position="64"/>
        <end position="83"/>
    </location>
</feature>
<comment type="similarity">
    <text evidence="2">Belongs to the NAF1 family.</text>
</comment>
<evidence type="ECO:0000256" key="2">
    <source>
        <dbReference type="ARBA" id="ARBA00009801"/>
    </source>
</evidence>
<evidence type="ECO:0000313" key="11">
    <source>
        <dbReference type="EMBL" id="KAJ9615921.1"/>
    </source>
</evidence>
<keyword evidence="5" id="KW-0698">rRNA processing</keyword>
<dbReference type="GO" id="GO:0005634">
    <property type="term" value="C:nucleus"/>
    <property type="evidence" value="ECO:0007669"/>
    <property type="project" value="UniProtKB-SubCell"/>
</dbReference>
<dbReference type="GO" id="GO:0001522">
    <property type="term" value="P:pseudouridine synthesis"/>
    <property type="evidence" value="ECO:0007669"/>
    <property type="project" value="InterPro"/>
</dbReference>
<feature type="region of interest" description="Disordered" evidence="10">
    <location>
        <begin position="281"/>
        <end position="302"/>
    </location>
</feature>
<evidence type="ECO:0000313" key="12">
    <source>
        <dbReference type="Proteomes" id="UP001172673"/>
    </source>
</evidence>
<sequence length="763" mass="81512">MDAEEFPTSPAKRQRTGSPEENNPNVLPPESLSMDGTKPQLNEDQQEPEAAPHTQDPAIAEVIKLANSEPQHAMPPEPSSNSLLDALMLQVEAESSSNPPAVVENLVEAGAVVTPSEEQIHGDAKDVSNTEEVVNTKQESEISGAPNGPESMDVTDTNVLETPAVAHGVTDDQQQLGGPGTNVLDNAALVPGTNPSLPTAGAVADAPALVVPDAMDAIPSDNTLIPEEGDEGAQWEIDSSPYESSSDSDTSSDDTSSEDSDDDADGDYAMLDPEEAARILMQGDGGSDDEGEGSKKREGGPLRTANERFEEIIPKPDIVVTEDMKIEELGNVEFVVESTVVIKAKTSGEYRVLEAGSLICLMDRSVVGLVADLIGRVEEPRYTIRFTNDDDIKTAGLSEPGTTVYYVPDHSTFVFTLPLKAVKGSDASNFHDEEVGDEEMEFSDDEAEAEHKRQLKAKRQGRTLDNTGRGGRGGSKFPRGSHRGGRGRGGHHTGPSSNNADGSAYGSGSLEMNYDDVSMPDANDDGYTPLQRPADLTEMMGRAEQPQGHGGPPHLPPPPLSQFKGGDFGGRGRGRGFGQNRGVRGGSRPYRGRGGFDQSRGNQFGHQNASNHHQNGFPQQNGYASHHNSTVAPIPNIQVPTTPSITPQNIKYPPMTPSPITPLPNVSFNFGGGFQPPSNFPSFPPPPPSIPGLPPPPLFPQNFNYQQQQPQQYTNYHQAQQPFPANPPVPPGQANFASGAWANNPAMAAALQRQLEEHRRTQG</sequence>
<name>A0AA38XM13_9EURO</name>
<dbReference type="SUPFAM" id="SSF50447">
    <property type="entry name" value="Translation proteins"/>
    <property type="match status" value="1"/>
</dbReference>
<evidence type="ECO:0000256" key="6">
    <source>
        <dbReference type="ARBA" id="ARBA00022553"/>
    </source>
</evidence>
<evidence type="ECO:0000256" key="9">
    <source>
        <dbReference type="ARBA" id="ARBA00076743"/>
    </source>
</evidence>
<reference evidence="11" key="1">
    <citation type="submission" date="2022-10" db="EMBL/GenBank/DDBJ databases">
        <title>Culturing micro-colonial fungi from biological soil crusts in the Mojave desert and describing Neophaeococcomyces mojavensis, and introducing the new genera and species Taxawa tesnikishii.</title>
        <authorList>
            <person name="Kurbessoian T."/>
            <person name="Stajich J.E."/>
        </authorList>
    </citation>
    <scope>NUCLEOTIDE SEQUENCE</scope>
    <source>
        <strain evidence="11">TK_41</strain>
    </source>
</reference>
<feature type="compositionally biased region" description="Gly residues" evidence="10">
    <location>
        <begin position="566"/>
        <end position="585"/>
    </location>
</feature>
<evidence type="ECO:0000256" key="10">
    <source>
        <dbReference type="SAM" id="MobiDB-lite"/>
    </source>
</evidence>
<dbReference type="Pfam" id="PF04410">
    <property type="entry name" value="Gar1"/>
    <property type="match status" value="1"/>
</dbReference>
<protein>
    <recommendedName>
        <fullName evidence="3">H/ACA ribonucleoprotein complex non-core subunit NAF1</fullName>
    </recommendedName>
    <alternativeName>
        <fullName evidence="9">Nuclear assembly factor 1</fullName>
    </alternativeName>
</protein>
<dbReference type="InterPro" id="IPR007504">
    <property type="entry name" value="H/ACA_rnp_Gar1/Naf1"/>
</dbReference>
<feature type="region of interest" description="Disordered" evidence="10">
    <location>
        <begin position="114"/>
        <end position="155"/>
    </location>
</feature>
<keyword evidence="4" id="KW-0690">Ribosome biogenesis</keyword>
<dbReference type="PANTHER" id="PTHR31633">
    <property type="entry name" value="H/ACA RIBONUCLEOPROTEIN COMPLEX NON-CORE SUBUNIT NAF1"/>
    <property type="match status" value="1"/>
</dbReference>
<feature type="region of interest" description="Disordered" evidence="10">
    <location>
        <begin position="434"/>
        <end position="633"/>
    </location>
</feature>
<feature type="compositionally biased region" description="Basic and acidic residues" evidence="10">
    <location>
        <begin position="292"/>
        <end position="302"/>
    </location>
</feature>
<feature type="compositionally biased region" description="Low complexity" evidence="10">
    <location>
        <begin position="238"/>
        <end position="249"/>
    </location>
</feature>
<accession>A0AA38XM13</accession>
<feature type="region of interest" description="Disordered" evidence="10">
    <location>
        <begin position="168"/>
        <end position="190"/>
    </location>
</feature>
<dbReference type="Gene3D" id="2.40.10.230">
    <property type="entry name" value="Probable tRNA pseudouridine synthase domain"/>
    <property type="match status" value="1"/>
</dbReference>
<feature type="compositionally biased region" description="Low complexity" evidence="10">
    <location>
        <begin position="732"/>
        <end position="741"/>
    </location>
</feature>
<gene>
    <name evidence="11" type="ORF">H2200_001998</name>
</gene>
<feature type="compositionally biased region" description="Acidic residues" evidence="10">
    <location>
        <begin position="434"/>
        <end position="448"/>
    </location>
</feature>
<feature type="compositionally biased region" description="Acidic residues" evidence="10">
    <location>
        <begin position="250"/>
        <end position="266"/>
    </location>
</feature>
<comment type="caution">
    <text evidence="11">The sequence shown here is derived from an EMBL/GenBank/DDBJ whole genome shotgun (WGS) entry which is preliminary data.</text>
</comment>
<feature type="compositionally biased region" description="Polar residues" evidence="10">
    <location>
        <begin position="599"/>
        <end position="631"/>
    </location>
</feature>
<feature type="region of interest" description="Disordered" evidence="10">
    <location>
        <begin position="1"/>
        <end position="57"/>
    </location>
</feature>
<dbReference type="EMBL" id="JAPDRK010000002">
    <property type="protein sequence ID" value="KAJ9615921.1"/>
    <property type="molecule type" value="Genomic_DNA"/>
</dbReference>
<feature type="region of interest" description="Disordered" evidence="10">
    <location>
        <begin position="669"/>
        <end position="741"/>
    </location>
</feature>
<feature type="compositionally biased region" description="Pro residues" evidence="10">
    <location>
        <begin position="678"/>
        <end position="699"/>
    </location>
</feature>
<dbReference type="GO" id="GO:0006364">
    <property type="term" value="P:rRNA processing"/>
    <property type="evidence" value="ECO:0007669"/>
    <property type="project" value="UniProtKB-KW"/>
</dbReference>
<dbReference type="GO" id="GO:0005732">
    <property type="term" value="C:sno(s)RNA-containing ribonucleoprotein complex"/>
    <property type="evidence" value="ECO:0007669"/>
    <property type="project" value="InterPro"/>
</dbReference>
<dbReference type="InterPro" id="IPR038664">
    <property type="entry name" value="Gar1/Naf1_Cbf5-bd_sf"/>
</dbReference>
<evidence type="ECO:0000256" key="3">
    <source>
        <dbReference type="ARBA" id="ARBA00021438"/>
    </source>
</evidence>
<feature type="region of interest" description="Disordered" evidence="10">
    <location>
        <begin position="218"/>
        <end position="268"/>
    </location>
</feature>
<dbReference type="GO" id="GO:0000493">
    <property type="term" value="P:box H/ACA snoRNP assembly"/>
    <property type="evidence" value="ECO:0007669"/>
    <property type="project" value="InterPro"/>
</dbReference>
<feature type="compositionally biased region" description="Basic and acidic residues" evidence="10">
    <location>
        <begin position="118"/>
        <end position="128"/>
    </location>
</feature>
<keyword evidence="8" id="KW-0539">Nucleus</keyword>
<dbReference type="InterPro" id="IPR040309">
    <property type="entry name" value="Naf1"/>
</dbReference>
<evidence type="ECO:0000256" key="7">
    <source>
        <dbReference type="ARBA" id="ARBA00022884"/>
    </source>
</evidence>
<comment type="subcellular location">
    <subcellularLocation>
        <location evidence="1">Nucleus</location>
    </subcellularLocation>
</comment>
<organism evidence="11 12">
    <name type="scientific">Cladophialophora chaetospira</name>
    <dbReference type="NCBI Taxonomy" id="386627"/>
    <lineage>
        <taxon>Eukaryota</taxon>
        <taxon>Fungi</taxon>
        <taxon>Dikarya</taxon>
        <taxon>Ascomycota</taxon>
        <taxon>Pezizomycotina</taxon>
        <taxon>Eurotiomycetes</taxon>
        <taxon>Chaetothyriomycetidae</taxon>
        <taxon>Chaetothyriales</taxon>
        <taxon>Herpotrichiellaceae</taxon>
        <taxon>Cladophialophora</taxon>
    </lineage>
</organism>
<feature type="compositionally biased region" description="Basic residues" evidence="10">
    <location>
        <begin position="479"/>
        <end position="491"/>
    </location>
</feature>
<feature type="compositionally biased region" description="Low complexity" evidence="10">
    <location>
        <begin position="700"/>
        <end position="723"/>
    </location>
</feature>
<evidence type="ECO:0000256" key="1">
    <source>
        <dbReference type="ARBA" id="ARBA00004123"/>
    </source>
</evidence>
<dbReference type="GO" id="GO:0003723">
    <property type="term" value="F:RNA binding"/>
    <property type="evidence" value="ECO:0007669"/>
    <property type="project" value="UniProtKB-KW"/>
</dbReference>
<dbReference type="InterPro" id="IPR009000">
    <property type="entry name" value="Transl_B-barrel_sf"/>
</dbReference>
<dbReference type="Proteomes" id="UP001172673">
    <property type="component" value="Unassembled WGS sequence"/>
</dbReference>
<dbReference type="FunFam" id="2.40.10.230:FF:000002">
    <property type="entry name" value="H/ACA ribonucleoprotein complex non-core subunit NAF1"/>
    <property type="match status" value="1"/>
</dbReference>
<keyword evidence="12" id="KW-1185">Reference proteome</keyword>
<keyword evidence="7" id="KW-0694">RNA-binding</keyword>